<dbReference type="EMBL" id="BAAASE010000010">
    <property type="protein sequence ID" value="GAA2417185.1"/>
    <property type="molecule type" value="Genomic_DNA"/>
</dbReference>
<keyword evidence="4" id="KW-1185">Reference proteome</keyword>
<dbReference type="PANTHER" id="PTHR43156:SF2">
    <property type="entry name" value="STAGE II SPORULATION PROTEIN E"/>
    <property type="match status" value="1"/>
</dbReference>
<feature type="domain" description="PPM-type phosphatase" evidence="2">
    <location>
        <begin position="1"/>
        <end position="97"/>
    </location>
</feature>
<dbReference type="SUPFAM" id="SSF81606">
    <property type="entry name" value="PP2C-like"/>
    <property type="match status" value="1"/>
</dbReference>
<accession>A0ABP5W1B5</accession>
<sequence length="107" mass="10875">MPLGVNAPGGGGVPFEEVTRPLAPGSTLVLCTDGLVERPGTDIGARIDVLTHTVDAALKGAHTDPDTLDRAAERLIRTLIADTAVHDDDVTLLMIGVPAPDGTGADG</sequence>
<dbReference type="InterPro" id="IPR036457">
    <property type="entry name" value="PPM-type-like_dom_sf"/>
</dbReference>
<organism evidence="3 4">
    <name type="scientific">Streptomyces coeruleofuscus</name>
    <dbReference type="NCBI Taxonomy" id="66879"/>
    <lineage>
        <taxon>Bacteria</taxon>
        <taxon>Bacillati</taxon>
        <taxon>Actinomycetota</taxon>
        <taxon>Actinomycetes</taxon>
        <taxon>Kitasatosporales</taxon>
        <taxon>Streptomycetaceae</taxon>
        <taxon>Streptomyces</taxon>
    </lineage>
</organism>
<dbReference type="InterPro" id="IPR001932">
    <property type="entry name" value="PPM-type_phosphatase-like_dom"/>
</dbReference>
<evidence type="ECO:0000259" key="2">
    <source>
        <dbReference type="Pfam" id="PF07228"/>
    </source>
</evidence>
<evidence type="ECO:0000313" key="3">
    <source>
        <dbReference type="EMBL" id="GAA2417185.1"/>
    </source>
</evidence>
<reference evidence="4" key="1">
    <citation type="journal article" date="2019" name="Int. J. Syst. Evol. Microbiol.">
        <title>The Global Catalogue of Microorganisms (GCM) 10K type strain sequencing project: providing services to taxonomists for standard genome sequencing and annotation.</title>
        <authorList>
            <consortium name="The Broad Institute Genomics Platform"/>
            <consortium name="The Broad Institute Genome Sequencing Center for Infectious Disease"/>
            <person name="Wu L."/>
            <person name="Ma J."/>
        </authorList>
    </citation>
    <scope>NUCLEOTIDE SEQUENCE [LARGE SCALE GENOMIC DNA]</scope>
    <source>
        <strain evidence="4">JCM 4358</strain>
    </source>
</reference>
<gene>
    <name evidence="3" type="ORF">GCM10010255_65200</name>
</gene>
<protein>
    <recommendedName>
        <fullName evidence="2">PPM-type phosphatase domain-containing protein</fullName>
    </recommendedName>
</protein>
<evidence type="ECO:0000256" key="1">
    <source>
        <dbReference type="ARBA" id="ARBA00022801"/>
    </source>
</evidence>
<dbReference type="Proteomes" id="UP001499986">
    <property type="component" value="Unassembled WGS sequence"/>
</dbReference>
<dbReference type="InterPro" id="IPR052016">
    <property type="entry name" value="Bact_Sigma-Reg"/>
</dbReference>
<name>A0ABP5W1B5_9ACTN</name>
<comment type="caution">
    <text evidence="3">The sequence shown here is derived from an EMBL/GenBank/DDBJ whole genome shotgun (WGS) entry which is preliminary data.</text>
</comment>
<proteinExistence type="predicted"/>
<keyword evidence="1" id="KW-0378">Hydrolase</keyword>
<dbReference type="Pfam" id="PF07228">
    <property type="entry name" value="SpoIIE"/>
    <property type="match status" value="1"/>
</dbReference>
<dbReference type="PANTHER" id="PTHR43156">
    <property type="entry name" value="STAGE II SPORULATION PROTEIN E-RELATED"/>
    <property type="match status" value="1"/>
</dbReference>
<evidence type="ECO:0000313" key="4">
    <source>
        <dbReference type="Proteomes" id="UP001499986"/>
    </source>
</evidence>
<dbReference type="Gene3D" id="3.60.40.10">
    <property type="entry name" value="PPM-type phosphatase domain"/>
    <property type="match status" value="1"/>
</dbReference>